<dbReference type="AlphaFoldDB" id="A0A147IUD7"/>
<evidence type="ECO:0000313" key="1">
    <source>
        <dbReference type="EMBL" id="KTT99049.1"/>
    </source>
</evidence>
<proteinExistence type="predicted"/>
<comment type="caution">
    <text evidence="1">The sequence shown here is derived from an EMBL/GenBank/DDBJ whole genome shotgun (WGS) entry which is preliminary data.</text>
</comment>
<dbReference type="InterPro" id="IPR021109">
    <property type="entry name" value="Peptidase_aspartic_dom_sf"/>
</dbReference>
<reference evidence="1 2" key="1">
    <citation type="journal article" date="2016" name="Front. Microbiol.">
        <title>Genomic Resource of Rice Seed Associated Bacteria.</title>
        <authorList>
            <person name="Midha S."/>
            <person name="Bansal K."/>
            <person name="Sharma S."/>
            <person name="Kumar N."/>
            <person name="Patil P.P."/>
            <person name="Chaudhry V."/>
            <person name="Patil P.B."/>
        </authorList>
    </citation>
    <scope>NUCLEOTIDE SEQUENCE [LARGE SCALE GENOMIC DNA]</scope>
    <source>
        <strain evidence="1 2">NS355</strain>
    </source>
</reference>
<accession>A0A147IUD7</accession>
<sequence>MLDNACGHTVIDLTYAKSIGLTVGPIVGKLDLGAASLDERLVKGTSIVVPGQVTFNGSVVAIDMQPFSRLVGRPVQAIIGGDYLDRMAVLIQNSRKQMILAKSGDITPRVKVATLPLIDGNQVFAKINGQAVSLKVDMGYNGTIRLSDGAWARVVPTGTSAKEGKTASLDGVARTGRSVSNASLVLGQVSVSPISVSVGEKLPGTTDGLLGMTFLSKADFILDVDQKKLFLIPIEAPAVPSASAR</sequence>
<dbReference type="EMBL" id="LDTF01000033">
    <property type="protein sequence ID" value="KTT99049.1"/>
    <property type="molecule type" value="Genomic_DNA"/>
</dbReference>
<evidence type="ECO:0008006" key="3">
    <source>
        <dbReference type="Google" id="ProtNLM"/>
    </source>
</evidence>
<evidence type="ECO:0000313" key="2">
    <source>
        <dbReference type="Proteomes" id="UP000073923"/>
    </source>
</evidence>
<dbReference type="Proteomes" id="UP000073923">
    <property type="component" value="Unassembled WGS sequence"/>
</dbReference>
<protein>
    <recommendedName>
        <fullName evidence="3">Peptidase A2 domain-containing protein</fullName>
    </recommendedName>
</protein>
<name>A0A147IUD7_9SPHN</name>
<dbReference type="Gene3D" id="2.40.70.10">
    <property type="entry name" value="Acid Proteases"/>
    <property type="match status" value="2"/>
</dbReference>
<dbReference type="Pfam" id="PF13650">
    <property type="entry name" value="Asp_protease_2"/>
    <property type="match status" value="1"/>
</dbReference>
<dbReference type="PATRIC" id="fig|172044.3.peg.1363"/>
<gene>
    <name evidence="1" type="ORF">NS355_07880</name>
</gene>
<organism evidence="1 2">
    <name type="scientific">Sphingomonas yabuuchiae</name>
    <dbReference type="NCBI Taxonomy" id="172044"/>
    <lineage>
        <taxon>Bacteria</taxon>
        <taxon>Pseudomonadati</taxon>
        <taxon>Pseudomonadota</taxon>
        <taxon>Alphaproteobacteria</taxon>
        <taxon>Sphingomonadales</taxon>
        <taxon>Sphingomonadaceae</taxon>
        <taxon>Sphingomonas</taxon>
    </lineage>
</organism>